<protein>
    <recommendedName>
        <fullName evidence="4">HTH cro/C1-type domain-containing protein</fullName>
    </recommendedName>
</protein>
<dbReference type="Proteomes" id="UP000011708">
    <property type="component" value="Chromosome"/>
</dbReference>
<dbReference type="Pfam" id="PF13560">
    <property type="entry name" value="HTH_31"/>
    <property type="match status" value="1"/>
</dbReference>
<dbReference type="SUPFAM" id="SSF47413">
    <property type="entry name" value="lambda repressor-like DNA-binding domains"/>
    <property type="match status" value="1"/>
</dbReference>
<dbReference type="AlphaFoldDB" id="M2BXA9"/>
<dbReference type="PROSITE" id="PS50943">
    <property type="entry name" value="HTH_CROC1"/>
    <property type="match status" value="1"/>
</dbReference>
<evidence type="ECO:0000259" key="4">
    <source>
        <dbReference type="PROSITE" id="PS50943"/>
    </source>
</evidence>
<dbReference type="InterPro" id="IPR015927">
    <property type="entry name" value="Peptidase_S24_S26A/B/C"/>
</dbReference>
<dbReference type="InterPro" id="IPR039418">
    <property type="entry name" value="LexA-like"/>
</dbReference>
<dbReference type="PATRIC" id="fig|999431.4.peg.1748"/>
<accession>M2BXA9</accession>
<dbReference type="CDD" id="cd06529">
    <property type="entry name" value="S24_LexA-like"/>
    <property type="match status" value="1"/>
</dbReference>
<evidence type="ECO:0000256" key="1">
    <source>
        <dbReference type="ARBA" id="ARBA00023015"/>
    </source>
</evidence>
<dbReference type="HOGENOM" id="CLU_066192_1_2_12"/>
<dbReference type="EMBL" id="AGDW01000019">
    <property type="protein sequence ID" value="EMB29667.1"/>
    <property type="molecule type" value="Genomic_DNA"/>
</dbReference>
<dbReference type="InterPro" id="IPR001387">
    <property type="entry name" value="Cro/C1-type_HTH"/>
</dbReference>
<evidence type="ECO:0000256" key="3">
    <source>
        <dbReference type="ARBA" id="ARBA00023163"/>
    </source>
</evidence>
<dbReference type="Gene3D" id="1.10.260.40">
    <property type="entry name" value="lambda repressor-like DNA-binding domains"/>
    <property type="match status" value="1"/>
</dbReference>
<dbReference type="InterPro" id="IPR036286">
    <property type="entry name" value="LexA/Signal_pep-like_sf"/>
</dbReference>
<keyword evidence="1" id="KW-0805">Transcription regulation</keyword>
<dbReference type="InterPro" id="IPR010982">
    <property type="entry name" value="Lambda_DNA-bd_dom_sf"/>
</dbReference>
<sequence>MENSQEKNRLRQIREALGLNQAEMAKKIGKTQKAWSTYETGENKISPAVYLKLGELGFNIEWLKEGLGEMYIDKKAESSDDKVAMVPFIPSGASAGYGRIFETYDNFELIPVLKSLIAPYKPEHVFAIAAVGDSMIGSKIFDGDIVFFSPERKEGNGIFVITVDNKAFVKRLEFDPLGKWVKLISDNPIYEIQKIGEEYSASFKIEGRVIAWMHRNRE</sequence>
<evidence type="ECO:0000313" key="5">
    <source>
        <dbReference type="EMBL" id="EMB29667.1"/>
    </source>
</evidence>
<dbReference type="Pfam" id="PF00717">
    <property type="entry name" value="Peptidase_S24"/>
    <property type="match status" value="1"/>
</dbReference>
<keyword evidence="2" id="KW-0238">DNA-binding</keyword>
<dbReference type="PANTHER" id="PTHR40661">
    <property type="match status" value="1"/>
</dbReference>
<proteinExistence type="predicted"/>
<dbReference type="RefSeq" id="WP_002689070.1">
    <property type="nucleotide sequence ID" value="NZ_CM001794.1"/>
</dbReference>
<keyword evidence="3" id="KW-0804">Transcription</keyword>
<reference evidence="5" key="1">
    <citation type="submission" date="2012-01" db="EMBL/GenBank/DDBJ databases">
        <title>The Genome Sequence of Treponema denticola H1-T.</title>
        <authorList>
            <consortium name="The Broad Institute Genome Sequencing Platform"/>
            <person name="Earl A."/>
            <person name="Ward D."/>
            <person name="Feldgarden M."/>
            <person name="Gevers D."/>
            <person name="Blanton J.M."/>
            <person name="Fenno C.J."/>
            <person name="Baranova O.V."/>
            <person name="Mathney J."/>
            <person name="Dewhirst F.E."/>
            <person name="Izard J."/>
            <person name="Young S.K."/>
            <person name="Zeng Q."/>
            <person name="Gargeya S."/>
            <person name="Fitzgerald M."/>
            <person name="Haas B."/>
            <person name="Abouelleil A."/>
            <person name="Alvarado L."/>
            <person name="Arachchi H.M."/>
            <person name="Berlin A."/>
            <person name="Chapman S.B."/>
            <person name="Gearin G."/>
            <person name="Goldberg J."/>
            <person name="Griggs A."/>
            <person name="Gujja S."/>
            <person name="Hansen M."/>
            <person name="Heiman D."/>
            <person name="Howarth C."/>
            <person name="Larimer J."/>
            <person name="Lui A."/>
            <person name="MacDonald P.J.P."/>
            <person name="McCowen C."/>
            <person name="Montmayeur A."/>
            <person name="Murphy C."/>
            <person name="Neiman D."/>
            <person name="Pearson M."/>
            <person name="Priest M."/>
            <person name="Roberts A."/>
            <person name="Saif S."/>
            <person name="Shea T."/>
            <person name="Sisk P."/>
            <person name="Stolte C."/>
            <person name="Sykes S."/>
            <person name="Wortman J."/>
            <person name="Nusbaum C."/>
            <person name="Birren B."/>
        </authorList>
    </citation>
    <scope>NUCLEOTIDE SEQUENCE [LARGE SCALE GENOMIC DNA]</scope>
    <source>
        <strain evidence="5">H1-T</strain>
    </source>
</reference>
<dbReference type="PANTHER" id="PTHR40661:SF3">
    <property type="entry name" value="FELS-1 PROPHAGE TRANSCRIPTIONAL REGULATOR"/>
    <property type="match status" value="1"/>
</dbReference>
<dbReference type="CDD" id="cd00093">
    <property type="entry name" value="HTH_XRE"/>
    <property type="match status" value="1"/>
</dbReference>
<comment type="caution">
    <text evidence="5">The sequence shown here is derived from an EMBL/GenBank/DDBJ whole genome shotgun (WGS) entry which is preliminary data.</text>
</comment>
<evidence type="ECO:0000256" key="2">
    <source>
        <dbReference type="ARBA" id="ARBA00023125"/>
    </source>
</evidence>
<dbReference type="SUPFAM" id="SSF51306">
    <property type="entry name" value="LexA/Signal peptidase"/>
    <property type="match status" value="1"/>
</dbReference>
<dbReference type="GO" id="GO:0003677">
    <property type="term" value="F:DNA binding"/>
    <property type="evidence" value="ECO:0007669"/>
    <property type="project" value="UniProtKB-KW"/>
</dbReference>
<dbReference type="SMART" id="SM00530">
    <property type="entry name" value="HTH_XRE"/>
    <property type="match status" value="1"/>
</dbReference>
<organism evidence="5">
    <name type="scientific">Treponema denticola H1-T</name>
    <dbReference type="NCBI Taxonomy" id="999431"/>
    <lineage>
        <taxon>Bacteria</taxon>
        <taxon>Pseudomonadati</taxon>
        <taxon>Spirochaetota</taxon>
        <taxon>Spirochaetia</taxon>
        <taxon>Spirochaetales</taxon>
        <taxon>Treponemataceae</taxon>
        <taxon>Treponema</taxon>
    </lineage>
</organism>
<dbReference type="Gene3D" id="2.10.109.10">
    <property type="entry name" value="Umud Fragment, subunit A"/>
    <property type="match status" value="1"/>
</dbReference>
<feature type="domain" description="HTH cro/C1-type" evidence="4">
    <location>
        <begin position="10"/>
        <end position="63"/>
    </location>
</feature>
<gene>
    <name evidence="5" type="ORF">HMPREF9725_01694</name>
</gene>
<name>M2BXA9_TREDN</name>